<evidence type="ECO:0000256" key="1">
    <source>
        <dbReference type="SAM" id="MobiDB-lite"/>
    </source>
</evidence>
<evidence type="ECO:0000313" key="2">
    <source>
        <dbReference type="EMBL" id="CAB4995902.1"/>
    </source>
</evidence>
<organism evidence="2">
    <name type="scientific">freshwater metagenome</name>
    <dbReference type="NCBI Taxonomy" id="449393"/>
    <lineage>
        <taxon>unclassified sequences</taxon>
        <taxon>metagenomes</taxon>
        <taxon>ecological metagenomes</taxon>
    </lineage>
</organism>
<dbReference type="AlphaFoldDB" id="A0A6J7NZ98"/>
<name>A0A6J7NZ98_9ZZZZ</name>
<sequence>MQVLEIKSAVCEICCWVQQRIGTFGKHRQPPRQIILGYFTRITEDGAVIVNDRRARSECLERVGGEFFMRPRDIRIVFLGPISIDRCFDDDWSAFHSGDSRPKTTEADPLGRLRSGGGNRGDSLNTIYGLCRGGSAS</sequence>
<reference evidence="2" key="1">
    <citation type="submission" date="2020-05" db="EMBL/GenBank/DDBJ databases">
        <authorList>
            <person name="Chiriac C."/>
            <person name="Salcher M."/>
            <person name="Ghai R."/>
            <person name="Kavagutti S V."/>
        </authorList>
    </citation>
    <scope>NUCLEOTIDE SEQUENCE</scope>
</reference>
<feature type="compositionally biased region" description="Basic and acidic residues" evidence="1">
    <location>
        <begin position="98"/>
        <end position="111"/>
    </location>
</feature>
<feature type="region of interest" description="Disordered" evidence="1">
    <location>
        <begin position="98"/>
        <end position="118"/>
    </location>
</feature>
<gene>
    <name evidence="2" type="ORF">UFOPK3927_01580</name>
</gene>
<dbReference type="EMBL" id="CAFBOK010000223">
    <property type="protein sequence ID" value="CAB4995902.1"/>
    <property type="molecule type" value="Genomic_DNA"/>
</dbReference>
<accession>A0A6J7NZ98</accession>
<proteinExistence type="predicted"/>
<protein>
    <submittedName>
        <fullName evidence="2">Unannotated protein</fullName>
    </submittedName>
</protein>